<dbReference type="PANTHER" id="PTHR22767:SF3">
    <property type="entry name" value="N-ALPHA-ACETYLTRANSFERASE 25, NATB AUXILIARY SUBUNIT"/>
    <property type="match status" value="1"/>
</dbReference>
<protein>
    <submittedName>
        <fullName evidence="2">N-acetyltransferase B complex non catalytic subunit-domain-containing protein</fullName>
    </submittedName>
</protein>
<organism evidence="2 3">
    <name type="scientific">Echria macrotheca</name>
    <dbReference type="NCBI Taxonomy" id="438768"/>
    <lineage>
        <taxon>Eukaryota</taxon>
        <taxon>Fungi</taxon>
        <taxon>Dikarya</taxon>
        <taxon>Ascomycota</taxon>
        <taxon>Pezizomycotina</taxon>
        <taxon>Sordariomycetes</taxon>
        <taxon>Sordariomycetidae</taxon>
        <taxon>Sordariales</taxon>
        <taxon>Schizotheciaceae</taxon>
        <taxon>Echria</taxon>
    </lineage>
</organism>
<dbReference type="GO" id="GO:0031416">
    <property type="term" value="C:NatB complex"/>
    <property type="evidence" value="ECO:0007669"/>
    <property type="project" value="TreeGrafter"/>
</dbReference>
<dbReference type="Proteomes" id="UP001239445">
    <property type="component" value="Unassembled WGS sequence"/>
</dbReference>
<dbReference type="PANTHER" id="PTHR22767">
    <property type="entry name" value="N-TERMINAL ACETYLTRANSFERASE-RELATED"/>
    <property type="match status" value="1"/>
</dbReference>
<dbReference type="Pfam" id="PF09797">
    <property type="entry name" value="NatB_MDM20"/>
    <property type="match status" value="1"/>
</dbReference>
<comment type="caution">
    <text evidence="2">The sequence shown here is derived from an EMBL/GenBank/DDBJ whole genome shotgun (WGS) entry which is preliminary data.</text>
</comment>
<name>A0AAJ0BAC9_9PEZI</name>
<dbReference type="AlphaFoldDB" id="A0AAJ0BAC9"/>
<evidence type="ECO:0000256" key="1">
    <source>
        <dbReference type="ARBA" id="ARBA00006298"/>
    </source>
</evidence>
<keyword evidence="3" id="KW-1185">Reference proteome</keyword>
<accession>A0AAJ0BAC9</accession>
<dbReference type="InterPro" id="IPR019183">
    <property type="entry name" value="NAA25_NatB_aux_su"/>
</dbReference>
<evidence type="ECO:0000313" key="3">
    <source>
        <dbReference type="Proteomes" id="UP001239445"/>
    </source>
</evidence>
<reference evidence="2" key="1">
    <citation type="submission" date="2023-06" db="EMBL/GenBank/DDBJ databases">
        <title>Genome-scale phylogeny and comparative genomics of the fungal order Sordariales.</title>
        <authorList>
            <consortium name="Lawrence Berkeley National Laboratory"/>
            <person name="Hensen N."/>
            <person name="Bonometti L."/>
            <person name="Westerberg I."/>
            <person name="Brannstrom I.O."/>
            <person name="Guillou S."/>
            <person name="Cros-Aarteil S."/>
            <person name="Calhoun S."/>
            <person name="Haridas S."/>
            <person name="Kuo A."/>
            <person name="Mondo S."/>
            <person name="Pangilinan J."/>
            <person name="Riley R."/>
            <person name="Labutti K."/>
            <person name="Andreopoulos B."/>
            <person name="Lipzen A."/>
            <person name="Chen C."/>
            <person name="Yanf M."/>
            <person name="Daum C."/>
            <person name="Ng V."/>
            <person name="Clum A."/>
            <person name="Steindorff A."/>
            <person name="Ohm R."/>
            <person name="Martin F."/>
            <person name="Silar P."/>
            <person name="Natvig D."/>
            <person name="Lalanne C."/>
            <person name="Gautier V."/>
            <person name="Ament-Velasquez S.L."/>
            <person name="Kruys A."/>
            <person name="Hutchinson M.I."/>
            <person name="Powell A.J."/>
            <person name="Barry K."/>
            <person name="Miller A.N."/>
            <person name="Grigoriev I.V."/>
            <person name="Debuchy R."/>
            <person name="Gladieux P."/>
            <person name="Thoren M.H."/>
            <person name="Johannesson H."/>
        </authorList>
    </citation>
    <scope>NUCLEOTIDE SEQUENCE</scope>
    <source>
        <strain evidence="2">PSN4</strain>
    </source>
</reference>
<comment type="similarity">
    <text evidence="1">Belongs to the MDM20/NAA25 family.</text>
</comment>
<gene>
    <name evidence="2" type="ORF">QBC47DRAFT_386168</name>
</gene>
<proteinExistence type="inferred from homology"/>
<dbReference type="EMBL" id="MU839837">
    <property type="protein sequence ID" value="KAK1753348.1"/>
    <property type="molecule type" value="Genomic_DNA"/>
</dbReference>
<evidence type="ECO:0000313" key="2">
    <source>
        <dbReference type="EMBL" id="KAK1753348.1"/>
    </source>
</evidence>
<sequence>MAYGYGRPALKSTVDVQLQSAFSDGNWNAVVRLADKRAKALKDNYYEAIKVCAESQLDGAAERCGILVAIEDLVKQKTVVDIDTLELYEWAASDFLQSEIEYADTLGPLRVRWAKANPKSPLALQCLQACLEYWDLVSAQQISTALDKAYLNSGDRRYMFWSITLTFLLSISPQCSESSRKVYSLLVLKQLERAAEITENSPKMDIKDRGLLNEEEICLYYRVLLVHGNKDDYIKRVQGNSLGALALLRKGHKLLFWDSLGVLETWGEWDLIFDLSRQALRLGLEGVTPHFFVCDWKVWKTFIAAASKSAKPEAALEEVQSILQDFFALKTKKPDTYKKNLALALLEASSKLYSLSPVTAPDVKGMTSRVIQLGLFLEQYFDRLSVFDDVKEYVSCLSFEEVQTLLEDIFPSMLSAQSDNVKGVILGSLICKIRYLLSTCPQTLSRHPSITDGQQQAEPYRCRVCSGLTSLPCKHCLKSIIVEAIGTSKRISADSDLTDAIPRLDKDPRIDLALVIGLSLLKLSGLRPGALEALWSPTRDLDPSLFLQAILIMDAQLRETPSDNGLRLILVRLYLLLGNASHAHQLWVPMDVKRTIHDALSPLFFDRISSLSPALFQGSRPLMEPLRSYYSSSLRDQCPLKTWEAFSSGSYTSLLDMVEYDGHLQRSCTLMMTLVEESRATRAFSGKTEMEIAENPLAWSIQDDTPLVNKTDYGSFSNLESPHGPQIQDFVRLGPELSNERAHLAFLSEQFADLLSFRPPKEYKPAKAIEAAIRDRNYVLERLTHLNRSLATFIHHPKTPSALTSAELGHYTIVSLLAAAALTSLSTSRADPTPKNMSLASSSIRTTLMSLRASSLQPAPAHMSATCFALTNMHAVSYLREAALAVKHTAGFVLAFHERELARDRSGKSALQRDVVAEMKALETVAAKILSETKAHLQKLKEALGEGGWLDRLLGWIFGEDEQAVDGDEELRRAVSDMIGGPEGAEEWCGRVLEGWREGIKGWLMVRWE</sequence>